<organism evidence="3 4">
    <name type="scientific">[Eubacterium] hominis</name>
    <dbReference type="NCBI Taxonomy" id="2764325"/>
    <lineage>
        <taxon>Bacteria</taxon>
        <taxon>Bacillati</taxon>
        <taxon>Bacillota</taxon>
        <taxon>Erysipelotrichia</taxon>
        <taxon>Erysipelotrichales</taxon>
        <taxon>Erysipelotrichaceae</taxon>
        <taxon>Amedibacillus</taxon>
    </lineage>
</organism>
<evidence type="ECO:0000313" key="3">
    <source>
        <dbReference type="EMBL" id="QNM12136.1"/>
    </source>
</evidence>
<dbReference type="SMART" id="SM00530">
    <property type="entry name" value="HTH_XRE"/>
    <property type="match status" value="1"/>
</dbReference>
<dbReference type="InterPro" id="IPR010982">
    <property type="entry name" value="Lambda_DNA-bd_dom_sf"/>
</dbReference>
<dbReference type="Proteomes" id="UP000515856">
    <property type="component" value="Chromosome"/>
</dbReference>
<reference evidence="3 4" key="1">
    <citation type="submission" date="2020-08" db="EMBL/GenBank/DDBJ databases">
        <authorList>
            <person name="Liu C."/>
            <person name="Sun Q."/>
        </authorList>
    </citation>
    <scope>NUCLEOTIDE SEQUENCE [LARGE SCALE GENOMIC DNA]</scope>
    <source>
        <strain evidence="3 4">NSJ-61</strain>
    </source>
</reference>
<dbReference type="GO" id="GO:0003677">
    <property type="term" value="F:DNA binding"/>
    <property type="evidence" value="ECO:0007669"/>
    <property type="project" value="UniProtKB-KW"/>
</dbReference>
<dbReference type="PANTHER" id="PTHR46558">
    <property type="entry name" value="TRACRIPTIONAL REGULATORY PROTEIN-RELATED-RELATED"/>
    <property type="match status" value="1"/>
</dbReference>
<dbReference type="PANTHER" id="PTHR46558:SF11">
    <property type="entry name" value="HTH-TYPE TRANSCRIPTIONAL REGULATOR XRE"/>
    <property type="match status" value="1"/>
</dbReference>
<dbReference type="Gene3D" id="1.10.260.40">
    <property type="entry name" value="lambda repressor-like DNA-binding domains"/>
    <property type="match status" value="1"/>
</dbReference>
<dbReference type="CDD" id="cd00093">
    <property type="entry name" value="HTH_XRE"/>
    <property type="match status" value="1"/>
</dbReference>
<feature type="domain" description="HTH cro/C1-type" evidence="2">
    <location>
        <begin position="10"/>
        <end position="64"/>
    </location>
</feature>
<dbReference type="KEGG" id="ehn:H9Q80_18145"/>
<dbReference type="RefSeq" id="WP_117455119.1">
    <property type="nucleotide sequence ID" value="NZ_CP060636.1"/>
</dbReference>
<evidence type="ECO:0000259" key="2">
    <source>
        <dbReference type="PROSITE" id="PS50943"/>
    </source>
</evidence>
<dbReference type="Pfam" id="PF01381">
    <property type="entry name" value="HTH_3"/>
    <property type="match status" value="1"/>
</dbReference>
<dbReference type="AlphaFoldDB" id="A0A7G9GMV4"/>
<dbReference type="PROSITE" id="PS50943">
    <property type="entry name" value="HTH_CROC1"/>
    <property type="match status" value="1"/>
</dbReference>
<dbReference type="EMBL" id="CP060636">
    <property type="protein sequence ID" value="QNM12136.1"/>
    <property type="molecule type" value="Genomic_DNA"/>
</dbReference>
<evidence type="ECO:0000313" key="4">
    <source>
        <dbReference type="Proteomes" id="UP000515856"/>
    </source>
</evidence>
<dbReference type="InterPro" id="IPR001387">
    <property type="entry name" value="Cro/C1-type_HTH"/>
</dbReference>
<name>A0A7G9GMV4_9FIRM</name>
<gene>
    <name evidence="3" type="ORF">H9Q80_18145</name>
</gene>
<sequence>MELLHLGENIIRLRKKEHMTQEELANYMGVSKSSVSKWETSATYPDIMFLPELANLFNVTLDELIGYEPQLNKKQIRRIYHTLSDEMGNGDKDAAMEKLKEYLRRYASCFPFLNQMTVLLLNHAYLYENQAEIYEQILTICKRIEEKSGDASLIKESQIMASMVHLQLNQPEEVLNILGESSKNIQMDNELIAMAYQMMNKTEKASEILQASIFQYLLYFVQDSLNYMVYHMQEQNICDQVIHRIGGIVQLFELDQLHPFTAVGFYLSTANVYAMRQDKEAVLTQLEHIMHVVELHQGDFHVLKGDAFFNQIDAWLEELDLGPNAPRNEHSIKDTLIQSLEQNPSFTFIHEEFRYKNIIEKLKSMLKEEN</sequence>
<proteinExistence type="predicted"/>
<keyword evidence="1" id="KW-0238">DNA-binding</keyword>
<accession>A0A7G9GMV4</accession>
<protein>
    <submittedName>
        <fullName evidence="3">Helix-turn-helix transcriptional regulator</fullName>
    </submittedName>
</protein>
<evidence type="ECO:0000256" key="1">
    <source>
        <dbReference type="ARBA" id="ARBA00023125"/>
    </source>
</evidence>
<keyword evidence="4" id="KW-1185">Reference proteome</keyword>
<dbReference type="SUPFAM" id="SSF47413">
    <property type="entry name" value="lambda repressor-like DNA-binding domains"/>
    <property type="match status" value="1"/>
</dbReference>